<evidence type="ECO:0008006" key="4">
    <source>
        <dbReference type="Google" id="ProtNLM"/>
    </source>
</evidence>
<dbReference type="KEGG" id="psin:CAK95_09745"/>
<keyword evidence="3" id="KW-1185">Reference proteome</keyword>
<dbReference type="EMBL" id="CP021112">
    <property type="protein sequence ID" value="ARP99335.1"/>
    <property type="molecule type" value="Genomic_DNA"/>
</dbReference>
<protein>
    <recommendedName>
        <fullName evidence="4">Outer membrane protein beta-barrel domain-containing protein</fullName>
    </recommendedName>
</protein>
<organism evidence="2 3">
    <name type="scientific">Pseudorhodoplanes sinuspersici</name>
    <dbReference type="NCBI Taxonomy" id="1235591"/>
    <lineage>
        <taxon>Bacteria</taxon>
        <taxon>Pseudomonadati</taxon>
        <taxon>Pseudomonadota</taxon>
        <taxon>Alphaproteobacteria</taxon>
        <taxon>Hyphomicrobiales</taxon>
        <taxon>Pseudorhodoplanes</taxon>
    </lineage>
</organism>
<sequence>MRKAAAIATIAVLFGLSAIPAQAASKKQATGTNESNSVPEVPSDDIFGFTSPTDVGDVGDLGFANENDGRTGKRDGRYRALDSKFEFSSTPARDWWMAGSFFAAWDRIRNVTDLHANSTSSFDGISFEIERLLVRRSAGNPFAVSLSVEPRWSRIDPVSGLRSTAYNAQFKIFVDAVVIPEKLYWAANVYFTPQRAQNIIDRSIQLDSSSTFLSTALTFQLSPSLFVGAEARHLTSYNGLWLNERMGYAFYVGPTMAWKITDKIVFNTTWQPQISGRSAINPGLRYDLDNFERTQFRVKLSLGLN</sequence>
<evidence type="ECO:0000313" key="3">
    <source>
        <dbReference type="Proteomes" id="UP000194137"/>
    </source>
</evidence>
<dbReference type="AlphaFoldDB" id="A0A1W6ZPX2"/>
<gene>
    <name evidence="2" type="ORF">CAK95_09745</name>
</gene>
<feature type="chain" id="PRO_5012596983" description="Outer membrane protein beta-barrel domain-containing protein" evidence="1">
    <location>
        <begin position="24"/>
        <end position="305"/>
    </location>
</feature>
<accession>A0A1W6ZPX2</accession>
<dbReference type="RefSeq" id="WP_086087744.1">
    <property type="nucleotide sequence ID" value="NZ_CP021112.1"/>
</dbReference>
<evidence type="ECO:0000313" key="2">
    <source>
        <dbReference type="EMBL" id="ARP99335.1"/>
    </source>
</evidence>
<name>A0A1W6ZPX2_9HYPH</name>
<keyword evidence="1" id="KW-0732">Signal</keyword>
<feature type="signal peptide" evidence="1">
    <location>
        <begin position="1"/>
        <end position="23"/>
    </location>
</feature>
<dbReference type="Proteomes" id="UP000194137">
    <property type="component" value="Chromosome"/>
</dbReference>
<proteinExistence type="predicted"/>
<evidence type="ECO:0000256" key="1">
    <source>
        <dbReference type="SAM" id="SignalP"/>
    </source>
</evidence>
<reference evidence="2 3" key="1">
    <citation type="submission" date="2017-05" db="EMBL/GenBank/DDBJ databases">
        <title>Full genome sequence of Pseudorhodoplanes sinuspersici.</title>
        <authorList>
            <person name="Dastgheib S.M.M."/>
            <person name="Shavandi M."/>
            <person name="Tirandaz H."/>
        </authorList>
    </citation>
    <scope>NUCLEOTIDE SEQUENCE [LARGE SCALE GENOMIC DNA]</scope>
    <source>
        <strain evidence="2 3">RIPI110</strain>
    </source>
</reference>